<dbReference type="STRING" id="694573.A0A194UTI0"/>
<dbReference type="GO" id="GO:0000136">
    <property type="term" value="C:mannan polymerase complex"/>
    <property type="evidence" value="ECO:0007669"/>
    <property type="project" value="TreeGrafter"/>
</dbReference>
<dbReference type="InterPro" id="IPR007577">
    <property type="entry name" value="GlycoTrfase_DXD_sugar-bd_CS"/>
</dbReference>
<accession>A0A194UTI0</accession>
<dbReference type="PANTHER" id="PTHR31834:SF8">
    <property type="entry name" value="TRANSFERASE, PUTATIVE (AFU_ORTHOLOGUE AFUA_6G14040)-RELATED"/>
    <property type="match status" value="1"/>
</dbReference>
<dbReference type="PANTHER" id="PTHR31834">
    <property type="entry name" value="INITIATION-SPECIFIC ALPHA-1,6-MANNOSYLTRANSFERASE"/>
    <property type="match status" value="1"/>
</dbReference>
<comment type="similarity">
    <text evidence="1">Belongs to the glycosyltransferase 32 family.</text>
</comment>
<dbReference type="InterPro" id="IPR039367">
    <property type="entry name" value="Och1-like"/>
</dbReference>
<dbReference type="GO" id="GO:0006487">
    <property type="term" value="P:protein N-linked glycosylation"/>
    <property type="evidence" value="ECO:0007669"/>
    <property type="project" value="TreeGrafter"/>
</dbReference>
<evidence type="ECO:0000313" key="4">
    <source>
        <dbReference type="Proteomes" id="UP000078576"/>
    </source>
</evidence>
<proteinExistence type="inferred from homology"/>
<dbReference type="GO" id="GO:0000009">
    <property type="term" value="F:alpha-1,6-mannosyltransferase activity"/>
    <property type="evidence" value="ECO:0007669"/>
    <property type="project" value="InterPro"/>
</dbReference>
<protein>
    <submittedName>
        <fullName evidence="3">Initiation-specific alpha-1,6-mannosyltransferase</fullName>
    </submittedName>
</protein>
<evidence type="ECO:0000256" key="2">
    <source>
        <dbReference type="SAM" id="Phobius"/>
    </source>
</evidence>
<dbReference type="Proteomes" id="UP000078576">
    <property type="component" value="Unassembled WGS sequence"/>
</dbReference>
<dbReference type="Gene3D" id="3.90.550.20">
    <property type="match status" value="1"/>
</dbReference>
<dbReference type="SUPFAM" id="SSF53448">
    <property type="entry name" value="Nucleotide-diphospho-sugar transferases"/>
    <property type="match status" value="1"/>
</dbReference>
<keyword evidence="4" id="KW-1185">Reference proteome</keyword>
<sequence length="332" mass="38041">MLTSSRLKFSGSKNLKPAFLIRRLCLIVPLGLCLLLYHAWYHHDQLATQLAEHITSVTGLSRQALPPSNYHGFPRKIWYKLGPKGISENSRTWTNSCISQNPGYQYEFMTDESADIWVQKTFLSTRPDIVHVYLNLAIPILKADILRYLLLYAEGGIWSDLDVSCEGVPMDDWIPEEYREKTSLVLGWEYDAGLDRSYLHQFTIWTMLSKPGAAHLKFVIDEIIKTIYQDTESWEISIHELTHQVFGDVLDYTGPRAFSRLITKSLEHTLGKPVDRDFIENIREPVLIDDILILPGYAFSRVMNPFSDTDGLTLVTHHYAGSWKNDYGGELA</sequence>
<keyword evidence="2" id="KW-0812">Transmembrane</keyword>
<evidence type="ECO:0000313" key="3">
    <source>
        <dbReference type="EMBL" id="KUI55007.1"/>
    </source>
</evidence>
<dbReference type="Pfam" id="PF04488">
    <property type="entry name" value="Gly_transf_sug"/>
    <property type="match status" value="1"/>
</dbReference>
<feature type="transmembrane region" description="Helical" evidence="2">
    <location>
        <begin position="20"/>
        <end position="40"/>
    </location>
</feature>
<dbReference type="InterPro" id="IPR029044">
    <property type="entry name" value="Nucleotide-diphossugar_trans"/>
</dbReference>
<name>A0A194UTI0_CYTMA</name>
<dbReference type="OrthoDB" id="409543at2759"/>
<keyword evidence="2" id="KW-0472">Membrane</keyword>
<evidence type="ECO:0000256" key="1">
    <source>
        <dbReference type="ARBA" id="ARBA00009003"/>
    </source>
</evidence>
<dbReference type="AlphaFoldDB" id="A0A194UTI0"/>
<reference evidence="4" key="1">
    <citation type="submission" date="2014-12" db="EMBL/GenBank/DDBJ databases">
        <title>Genome Sequence of Valsa Canker Pathogens Uncovers a Specific Adaption of Colonization on Woody Bark.</title>
        <authorList>
            <person name="Yin Z."/>
            <person name="Liu H."/>
            <person name="Gao X."/>
            <person name="Li Z."/>
            <person name="Song N."/>
            <person name="Ke X."/>
            <person name="Dai Q."/>
            <person name="Wu Y."/>
            <person name="Sun Y."/>
            <person name="Xu J.-R."/>
            <person name="Kang Z.K."/>
            <person name="Wang L."/>
            <person name="Huang L."/>
        </authorList>
    </citation>
    <scope>NUCLEOTIDE SEQUENCE [LARGE SCALE GENOMIC DNA]</scope>
    <source>
        <strain evidence="4">SXYL134</strain>
    </source>
</reference>
<organism evidence="3 4">
    <name type="scientific">Cytospora mali</name>
    <name type="common">Apple Valsa canker fungus</name>
    <name type="synonym">Valsa mali</name>
    <dbReference type="NCBI Taxonomy" id="578113"/>
    <lineage>
        <taxon>Eukaryota</taxon>
        <taxon>Fungi</taxon>
        <taxon>Dikarya</taxon>
        <taxon>Ascomycota</taxon>
        <taxon>Pezizomycotina</taxon>
        <taxon>Sordariomycetes</taxon>
        <taxon>Sordariomycetidae</taxon>
        <taxon>Diaporthales</taxon>
        <taxon>Cytosporaceae</taxon>
        <taxon>Cytospora</taxon>
    </lineage>
</organism>
<gene>
    <name evidence="3" type="ORF">VP1G_02411</name>
</gene>
<keyword evidence="2" id="KW-1133">Transmembrane helix</keyword>
<dbReference type="EMBL" id="KN714677">
    <property type="protein sequence ID" value="KUI55007.1"/>
    <property type="molecule type" value="Genomic_DNA"/>
</dbReference>